<evidence type="ECO:0000313" key="1">
    <source>
        <dbReference type="EMBL" id="GKX68316.1"/>
    </source>
</evidence>
<name>A0ACB5RGW5_9CLOT</name>
<proteinExistence type="predicted"/>
<keyword evidence="2" id="KW-1185">Reference proteome</keyword>
<dbReference type="EMBL" id="BROD01000001">
    <property type="protein sequence ID" value="GKX68316.1"/>
    <property type="molecule type" value="Genomic_DNA"/>
</dbReference>
<accession>A0ACB5RGW5</accession>
<reference evidence="1" key="1">
    <citation type="journal article" date="2025" name="Int. J. Syst. Evol. Microbiol.">
        <title>Inconstantimicrobium mannanitabidum sp. nov., a novel member of the family Clostridiaceae isolated from anoxic soil under the treatment of reductive soil disinfestation.</title>
        <authorList>
            <person name="Ueki A."/>
            <person name="Tonouchi A."/>
            <person name="Honma S."/>
            <person name="Kaku N."/>
            <person name="Ueki K."/>
        </authorList>
    </citation>
    <scope>NUCLEOTIDE SEQUENCE</scope>
    <source>
        <strain evidence="1">TW13</strain>
    </source>
</reference>
<organism evidence="1 2">
    <name type="scientific">Inconstantimicrobium mannanitabidum</name>
    <dbReference type="NCBI Taxonomy" id="1604901"/>
    <lineage>
        <taxon>Bacteria</taxon>
        <taxon>Bacillati</taxon>
        <taxon>Bacillota</taxon>
        <taxon>Clostridia</taxon>
        <taxon>Eubacteriales</taxon>
        <taxon>Clostridiaceae</taxon>
        <taxon>Inconstantimicrobium</taxon>
    </lineage>
</organism>
<gene>
    <name evidence="1" type="ORF">rsdtw13_35740</name>
</gene>
<protein>
    <submittedName>
        <fullName evidence="1">Uncharacterized protein</fullName>
    </submittedName>
</protein>
<comment type="caution">
    <text evidence="1">The sequence shown here is derived from an EMBL/GenBank/DDBJ whole genome shotgun (WGS) entry which is preliminary data.</text>
</comment>
<evidence type="ECO:0000313" key="2">
    <source>
        <dbReference type="Proteomes" id="UP001058074"/>
    </source>
</evidence>
<sequence>MDNIVRTVKFDSYGHLEYSSSAQKTAISKFKGRSASFFRISAGYCVNP</sequence>
<dbReference type="Proteomes" id="UP001058074">
    <property type="component" value="Unassembled WGS sequence"/>
</dbReference>